<evidence type="ECO:0000259" key="11">
    <source>
        <dbReference type="PROSITE" id="PS51017"/>
    </source>
</evidence>
<comment type="subcellular location">
    <subcellularLocation>
        <location evidence="1 9">Nucleus</location>
    </subcellularLocation>
</comment>
<feature type="domain" description="CCT" evidence="11">
    <location>
        <begin position="294"/>
        <end position="336"/>
    </location>
</feature>
<name>A0A9P0Z7C7_CUSEU</name>
<dbReference type="EMBL" id="CAMAPE010000020">
    <property type="protein sequence ID" value="CAH9089449.1"/>
    <property type="molecule type" value="Genomic_DNA"/>
</dbReference>
<evidence type="ECO:0000313" key="13">
    <source>
        <dbReference type="Proteomes" id="UP001152484"/>
    </source>
</evidence>
<evidence type="ECO:0000256" key="8">
    <source>
        <dbReference type="PROSITE-ProRule" id="PRU00024"/>
    </source>
</evidence>
<dbReference type="PROSITE" id="PS50119">
    <property type="entry name" value="ZF_BBOX"/>
    <property type="match status" value="2"/>
</dbReference>
<evidence type="ECO:0000256" key="5">
    <source>
        <dbReference type="ARBA" id="ARBA00022771"/>
    </source>
</evidence>
<keyword evidence="4" id="KW-0677">Repeat</keyword>
<evidence type="ECO:0000256" key="1">
    <source>
        <dbReference type="ARBA" id="ARBA00004123"/>
    </source>
</evidence>
<keyword evidence="13" id="KW-1185">Reference proteome</keyword>
<evidence type="ECO:0000256" key="6">
    <source>
        <dbReference type="ARBA" id="ARBA00022833"/>
    </source>
</evidence>
<evidence type="ECO:0000259" key="10">
    <source>
        <dbReference type="PROSITE" id="PS50119"/>
    </source>
</evidence>
<dbReference type="SMART" id="SM00336">
    <property type="entry name" value="BBOX"/>
    <property type="match status" value="2"/>
</dbReference>
<evidence type="ECO:0000256" key="3">
    <source>
        <dbReference type="ARBA" id="ARBA00022723"/>
    </source>
</evidence>
<protein>
    <submittedName>
        <fullName evidence="12">Uncharacterized protein</fullName>
    </submittedName>
</protein>
<feature type="domain" description="B box-type" evidence="10">
    <location>
        <begin position="43"/>
        <end position="87"/>
    </location>
</feature>
<sequence>MGYMCEFCGEERSIVYCQSDTACLCLSCDQNVHSANALSRRHLRTLVCERCNEQPAFVRCMEERVCLCESCDWAGHSGGSTHKRQAVSCYSGCPSASELSAMWSFRSDFTSVGDDFACEQGMGSMCITDSQGAPERNNNFNEDVDEGRNIKYENIRVLPLNGATCSASTKVCCSGTKGQSFCEDGSFNVGFDVDEIDIGFENYEELFDMSLNNQECMFEDDLFNMNDISSSQGKAMQPTYNNADSRTQPNLCYTREGIAGDCHQDRVASSMILMGEPPPWASSASDNLMPSTIRSDAVLRYKEKKKTRKFEKQVRYSSRKERADVRRRVKGRFIKAGDAYDYDPLTPTKSY</sequence>
<dbReference type="Pfam" id="PF06203">
    <property type="entry name" value="CCT"/>
    <property type="match status" value="1"/>
</dbReference>
<dbReference type="GO" id="GO:0006355">
    <property type="term" value="P:regulation of DNA-templated transcription"/>
    <property type="evidence" value="ECO:0007669"/>
    <property type="project" value="UniProtKB-ARBA"/>
</dbReference>
<keyword evidence="5 8" id="KW-0863">Zinc-finger</keyword>
<evidence type="ECO:0000256" key="2">
    <source>
        <dbReference type="ARBA" id="ARBA00010024"/>
    </source>
</evidence>
<keyword evidence="6" id="KW-0862">Zinc</keyword>
<evidence type="ECO:0000313" key="12">
    <source>
        <dbReference type="EMBL" id="CAH9089449.1"/>
    </source>
</evidence>
<dbReference type="InterPro" id="IPR049808">
    <property type="entry name" value="CONSTANS-like_Bbox1"/>
</dbReference>
<dbReference type="Proteomes" id="UP001152484">
    <property type="component" value="Unassembled WGS sequence"/>
</dbReference>
<dbReference type="PANTHER" id="PTHR31717">
    <property type="entry name" value="ZINC FINGER PROTEIN CONSTANS-LIKE 10"/>
    <property type="match status" value="1"/>
</dbReference>
<dbReference type="OrthoDB" id="153872at2759"/>
<dbReference type="CDD" id="cd19821">
    <property type="entry name" value="Bbox1_BBX-like"/>
    <property type="match status" value="2"/>
</dbReference>
<comment type="caution">
    <text evidence="12">The sequence shown here is derived from an EMBL/GenBank/DDBJ whole genome shotgun (WGS) entry which is preliminary data.</text>
</comment>
<dbReference type="InterPro" id="IPR010402">
    <property type="entry name" value="CCT_domain"/>
</dbReference>
<feature type="domain" description="B box-type" evidence="10">
    <location>
        <begin position="1"/>
        <end position="47"/>
    </location>
</feature>
<reference evidence="12" key="1">
    <citation type="submission" date="2022-07" db="EMBL/GenBank/DDBJ databases">
        <authorList>
            <person name="Macas J."/>
            <person name="Novak P."/>
            <person name="Neumann P."/>
        </authorList>
    </citation>
    <scope>NUCLEOTIDE SEQUENCE</scope>
</reference>
<evidence type="ECO:0000256" key="4">
    <source>
        <dbReference type="ARBA" id="ARBA00022737"/>
    </source>
</evidence>
<comment type="similarity">
    <text evidence="2">Belongs to the CONSTANS family.</text>
</comment>
<gene>
    <name evidence="12" type="ORF">CEURO_LOCUS10919</name>
</gene>
<dbReference type="GO" id="GO:0008270">
    <property type="term" value="F:zinc ion binding"/>
    <property type="evidence" value="ECO:0007669"/>
    <property type="project" value="UniProtKB-KW"/>
</dbReference>
<dbReference type="PANTHER" id="PTHR31717:SF131">
    <property type="entry name" value="ZINC FINGER PROTEIN CONSTANS-LIKE 9"/>
    <property type="match status" value="1"/>
</dbReference>
<dbReference type="InterPro" id="IPR000315">
    <property type="entry name" value="Znf_B-box"/>
</dbReference>
<evidence type="ECO:0000256" key="7">
    <source>
        <dbReference type="ARBA" id="ARBA00023242"/>
    </source>
</evidence>
<proteinExistence type="inferred from homology"/>
<accession>A0A9P0Z7C7</accession>
<keyword evidence="7 9" id="KW-0539">Nucleus</keyword>
<dbReference type="PROSITE" id="PS51017">
    <property type="entry name" value="CCT"/>
    <property type="match status" value="1"/>
</dbReference>
<dbReference type="AlphaFoldDB" id="A0A9P0Z7C7"/>
<dbReference type="GO" id="GO:0005634">
    <property type="term" value="C:nucleus"/>
    <property type="evidence" value="ECO:0007669"/>
    <property type="project" value="UniProtKB-SubCell"/>
</dbReference>
<organism evidence="12 13">
    <name type="scientific">Cuscuta europaea</name>
    <name type="common">European dodder</name>
    <dbReference type="NCBI Taxonomy" id="41803"/>
    <lineage>
        <taxon>Eukaryota</taxon>
        <taxon>Viridiplantae</taxon>
        <taxon>Streptophyta</taxon>
        <taxon>Embryophyta</taxon>
        <taxon>Tracheophyta</taxon>
        <taxon>Spermatophyta</taxon>
        <taxon>Magnoliopsida</taxon>
        <taxon>eudicotyledons</taxon>
        <taxon>Gunneridae</taxon>
        <taxon>Pentapetalae</taxon>
        <taxon>asterids</taxon>
        <taxon>lamiids</taxon>
        <taxon>Solanales</taxon>
        <taxon>Convolvulaceae</taxon>
        <taxon>Cuscuteae</taxon>
        <taxon>Cuscuta</taxon>
        <taxon>Cuscuta subgen. Cuscuta</taxon>
    </lineage>
</organism>
<evidence type="ECO:0000256" key="9">
    <source>
        <dbReference type="PROSITE-ProRule" id="PRU00357"/>
    </source>
</evidence>
<keyword evidence="3" id="KW-0479">Metal-binding</keyword>